<sequence>MQTEHPQMKIGEYFRTWHNRITSRIFSMPLDKETANYMLQLTEEIDRLWRYIGYDEKAKEARARARDIEGKVAGYKKEAEDLFRRQYEEASKYFNTVMAVGYAGYFATWTLMRSDIDKWHRSFIGLMGMVSLATFICWELFAMLMRMKGLEEINVFFRNMISVDDFEPLRQEQLSREAKRMMWARPVWAAVFFLVPALRLSAR</sequence>
<evidence type="ECO:0000313" key="2">
    <source>
        <dbReference type="EMBL" id="WQN35668.1"/>
    </source>
</evidence>
<gene>
    <name evidence="2" type="ORF">U5G49_000710</name>
</gene>
<keyword evidence="3" id="KW-1185">Reference proteome</keyword>
<accession>A0ABZ0ZB95</accession>
<reference evidence="2 3" key="1">
    <citation type="submission" date="2023-12" db="EMBL/GenBank/DDBJ databases">
        <authorList>
            <person name="Menendez E."/>
            <person name="Kaur S."/>
            <person name="Flores-Felix J.D."/>
            <person name="diCenzo G.C."/>
            <person name="Peix A."/>
            <person name="Velazquez E."/>
        </authorList>
    </citation>
    <scope>NUCLEOTIDE SEQUENCE [LARGE SCALE GENOMIC DNA]</scope>
    <source>
        <strain evidence="2 3">CIP 108029</strain>
    </source>
</reference>
<feature type="transmembrane region" description="Helical" evidence="1">
    <location>
        <begin position="123"/>
        <end position="144"/>
    </location>
</feature>
<keyword evidence="1" id="KW-0812">Transmembrane</keyword>
<keyword evidence="1" id="KW-1133">Transmembrane helix</keyword>
<dbReference type="EMBL" id="CP140635">
    <property type="protein sequence ID" value="WQN35668.1"/>
    <property type="molecule type" value="Genomic_DNA"/>
</dbReference>
<name>A0ABZ0ZB95_9HYPH</name>
<evidence type="ECO:0008006" key="4">
    <source>
        <dbReference type="Google" id="ProtNLM"/>
    </source>
</evidence>
<keyword evidence="1" id="KW-0472">Membrane</keyword>
<evidence type="ECO:0000256" key="1">
    <source>
        <dbReference type="SAM" id="Phobius"/>
    </source>
</evidence>
<protein>
    <recommendedName>
        <fullName evidence="4">DUF4231 domain-containing protein</fullName>
    </recommendedName>
</protein>
<organism evidence="2 3">
    <name type="scientific">Rhizobium indigoferae</name>
    <dbReference type="NCBI Taxonomy" id="158891"/>
    <lineage>
        <taxon>Bacteria</taxon>
        <taxon>Pseudomonadati</taxon>
        <taxon>Pseudomonadota</taxon>
        <taxon>Alphaproteobacteria</taxon>
        <taxon>Hyphomicrobiales</taxon>
        <taxon>Rhizobiaceae</taxon>
        <taxon>Rhizobium/Agrobacterium group</taxon>
        <taxon>Rhizobium</taxon>
    </lineage>
</organism>
<dbReference type="RefSeq" id="WP_193446241.1">
    <property type="nucleotide sequence ID" value="NZ_BSOQ01000038.1"/>
</dbReference>
<dbReference type="Proteomes" id="UP001322785">
    <property type="component" value="Chromosome"/>
</dbReference>
<evidence type="ECO:0000313" key="3">
    <source>
        <dbReference type="Proteomes" id="UP001322785"/>
    </source>
</evidence>
<feature type="transmembrane region" description="Helical" evidence="1">
    <location>
        <begin position="93"/>
        <end position="111"/>
    </location>
</feature>
<proteinExistence type="predicted"/>